<keyword evidence="1" id="KW-0472">Membrane</keyword>
<feature type="domain" description="DUF2510" evidence="2">
    <location>
        <begin position="5"/>
        <end position="34"/>
    </location>
</feature>
<feature type="transmembrane region" description="Helical" evidence="1">
    <location>
        <begin position="85"/>
        <end position="109"/>
    </location>
</feature>
<evidence type="ECO:0000259" key="2">
    <source>
        <dbReference type="Pfam" id="PF10708"/>
    </source>
</evidence>
<dbReference type="OrthoDB" id="5244233at2"/>
<dbReference type="RefSeq" id="WP_141380105.1">
    <property type="nucleotide sequence ID" value="NZ_BJNA01000015.1"/>
</dbReference>
<proteinExistence type="predicted"/>
<dbReference type="Proteomes" id="UP000319804">
    <property type="component" value="Unassembled WGS sequence"/>
</dbReference>
<feature type="transmembrane region" description="Helical" evidence="1">
    <location>
        <begin position="130"/>
        <end position="152"/>
    </location>
</feature>
<evidence type="ECO:0000313" key="4">
    <source>
        <dbReference type="Proteomes" id="UP000319804"/>
    </source>
</evidence>
<dbReference type="InterPro" id="IPR018929">
    <property type="entry name" value="DUF2510"/>
</dbReference>
<feature type="transmembrane region" description="Helical" evidence="1">
    <location>
        <begin position="203"/>
        <end position="229"/>
    </location>
</feature>
<sequence>MSVVAGWYPDPSGASRERWWDGAQWTAYERDAPVALAPAAPSAPSYAAPAYAAPAYAAQPYAAAPSAAYAATGMPSKVQVDTNTVWIWLTIVATVLPFATLFLIDWNGYLDAMLRIESRGAVADMEQWQLRTLGVSLLSWAAMGAGIVFSWLDWRELRRRGVPAPFHWAWSFFSLLGGGAAVYMIGRAVVLRRRTVSGGWPPLWVWIAVTVVGYGVAIAWSVALVGQVFSRLAGAYA</sequence>
<evidence type="ECO:0000313" key="3">
    <source>
        <dbReference type="EMBL" id="TQM98717.1"/>
    </source>
</evidence>
<reference evidence="3 4" key="1">
    <citation type="submission" date="2019-06" db="EMBL/GenBank/DDBJ databases">
        <title>Sequencing the genomes of 1000 actinobacteria strains.</title>
        <authorList>
            <person name="Klenk H.-P."/>
        </authorList>
    </citation>
    <scope>NUCLEOTIDE SEQUENCE [LARGE SCALE GENOMIC DNA]</scope>
    <source>
        <strain evidence="3 4">DSM 20427</strain>
    </source>
</reference>
<keyword evidence="1" id="KW-1133">Transmembrane helix</keyword>
<keyword evidence="4" id="KW-1185">Reference proteome</keyword>
<gene>
    <name evidence="3" type="ORF">FHX68_1418</name>
</gene>
<name>A0A4Y3UL10_9MICO</name>
<feature type="transmembrane region" description="Helical" evidence="1">
    <location>
        <begin position="172"/>
        <end position="191"/>
    </location>
</feature>
<dbReference type="AlphaFoldDB" id="A0A4Y3UL10"/>
<keyword evidence="1" id="KW-0812">Transmembrane</keyword>
<protein>
    <submittedName>
        <fullName evidence="3">Uncharacterized protein DUF2510</fullName>
    </submittedName>
</protein>
<comment type="caution">
    <text evidence="3">The sequence shown here is derived from an EMBL/GenBank/DDBJ whole genome shotgun (WGS) entry which is preliminary data.</text>
</comment>
<organism evidence="3 4">
    <name type="scientific">Microbacterium lacticum</name>
    <dbReference type="NCBI Taxonomy" id="33885"/>
    <lineage>
        <taxon>Bacteria</taxon>
        <taxon>Bacillati</taxon>
        <taxon>Actinomycetota</taxon>
        <taxon>Actinomycetes</taxon>
        <taxon>Micrococcales</taxon>
        <taxon>Microbacteriaceae</taxon>
        <taxon>Microbacterium</taxon>
    </lineage>
</organism>
<dbReference type="EMBL" id="VFPS01000002">
    <property type="protein sequence ID" value="TQM98717.1"/>
    <property type="molecule type" value="Genomic_DNA"/>
</dbReference>
<dbReference type="Pfam" id="PF10708">
    <property type="entry name" value="DUF2510"/>
    <property type="match status" value="1"/>
</dbReference>
<evidence type="ECO:0000256" key="1">
    <source>
        <dbReference type="SAM" id="Phobius"/>
    </source>
</evidence>
<accession>A0A4Y3UL10</accession>